<organism evidence="1 2">
    <name type="scientific">Rhizopus microsporus</name>
    <dbReference type="NCBI Taxonomy" id="58291"/>
    <lineage>
        <taxon>Eukaryota</taxon>
        <taxon>Fungi</taxon>
        <taxon>Fungi incertae sedis</taxon>
        <taxon>Mucoromycota</taxon>
        <taxon>Mucoromycotina</taxon>
        <taxon>Mucoromycetes</taxon>
        <taxon>Mucorales</taxon>
        <taxon>Mucorineae</taxon>
        <taxon>Rhizopodaceae</taxon>
        <taxon>Rhizopus</taxon>
    </lineage>
</organism>
<protein>
    <submittedName>
        <fullName evidence="1">Uncharacterized protein</fullName>
    </submittedName>
</protein>
<dbReference type="OMA" id="WRDAMIG"/>
<proteinExistence type="predicted"/>
<name>A0A1X0SGC7_RHIZD</name>
<sequence length="66" mass="7229">IYVQTNHAKIVTPTSPEEISAVFTRMPKMFGWRDAMIGNGVNLYDSDSNTSTPNCIFDTSSVASTL</sequence>
<evidence type="ECO:0000313" key="1">
    <source>
        <dbReference type="EMBL" id="ORE23207.1"/>
    </source>
</evidence>
<reference evidence="1 2" key="1">
    <citation type="journal article" date="2016" name="Proc. Natl. Acad. Sci. U.S.A.">
        <title>Lipid metabolic changes in an early divergent fungus govern the establishment of a mutualistic symbiosis with endobacteria.</title>
        <authorList>
            <person name="Lastovetsky O.A."/>
            <person name="Gaspar M.L."/>
            <person name="Mondo S.J."/>
            <person name="LaButti K.M."/>
            <person name="Sandor L."/>
            <person name="Grigoriev I.V."/>
            <person name="Henry S.A."/>
            <person name="Pawlowska T.E."/>
        </authorList>
    </citation>
    <scope>NUCLEOTIDE SEQUENCE [LARGE SCALE GENOMIC DNA]</scope>
    <source>
        <strain evidence="1 2">ATCC 11559</strain>
    </source>
</reference>
<evidence type="ECO:0000313" key="2">
    <source>
        <dbReference type="Proteomes" id="UP000242381"/>
    </source>
</evidence>
<dbReference type="AlphaFoldDB" id="A0A1X0SGC7"/>
<feature type="non-terminal residue" evidence="1">
    <location>
        <position position="1"/>
    </location>
</feature>
<dbReference type="Proteomes" id="UP000242381">
    <property type="component" value="Unassembled WGS sequence"/>
</dbReference>
<dbReference type="EMBL" id="KV921259">
    <property type="protein sequence ID" value="ORE23207.1"/>
    <property type="molecule type" value="Genomic_DNA"/>
</dbReference>
<accession>A0A1X0SGC7</accession>
<gene>
    <name evidence="1" type="ORF">BCV71DRAFT_170141</name>
</gene>